<evidence type="ECO:0000256" key="1">
    <source>
        <dbReference type="ARBA" id="ARBA00022676"/>
    </source>
</evidence>
<sequence length="284" mass="31977">MSKIGIIGGTGLYEMESFHNKEWIELETPFGKPSDSYLRGKLGEKEVLFLPRHGRGHTILPGELNYRANIYGFKKLGVERLIAVSAVGSLKKKLQPLDIFLPDQFFNRTSRADTFFGEGIAAHISFADPICPYLIEILAQAARKMKARVHKGGTYVNIEGPAFSTRAESGLYRQWGMDIIGMTSMVEAKLAREAEMCYANMAMITDYDCWHGESVTVDIIIENLKKNTNMSMRTLRRAVELIDVGDERSCFCRSALKDAIVTDREKISPEVIERLGPLVKNYLK</sequence>
<evidence type="ECO:0000256" key="3">
    <source>
        <dbReference type="ARBA" id="ARBA00022726"/>
    </source>
</evidence>
<dbReference type="InterPro" id="IPR035994">
    <property type="entry name" value="Nucleoside_phosphorylase_sf"/>
</dbReference>
<feature type="binding site" evidence="4">
    <location>
        <position position="10"/>
    </location>
    <ligand>
        <name>phosphate</name>
        <dbReference type="ChEBI" id="CHEBI:43474"/>
    </ligand>
</feature>
<dbReference type="Proteomes" id="UP000266287">
    <property type="component" value="Unassembled WGS sequence"/>
</dbReference>
<feature type="binding site" evidence="4">
    <location>
        <begin position="85"/>
        <end position="86"/>
    </location>
    <ligand>
        <name>phosphate</name>
        <dbReference type="ChEBI" id="CHEBI:43474"/>
    </ligand>
</feature>
<evidence type="ECO:0000313" key="7">
    <source>
        <dbReference type="Proteomes" id="UP000266287"/>
    </source>
</evidence>
<feature type="domain" description="Nucleoside phosphorylase" evidence="5">
    <location>
        <begin position="3"/>
        <end position="239"/>
    </location>
</feature>
<accession>A0A399G046</accession>
<feature type="site" description="Important for substrate specificity" evidence="4">
    <location>
        <position position="164"/>
    </location>
</feature>
<dbReference type="SUPFAM" id="SSF53167">
    <property type="entry name" value="Purine and uridine phosphorylases"/>
    <property type="match status" value="1"/>
</dbReference>
<comment type="catalytic activity">
    <reaction evidence="4">
        <text>S-methyl-5'-thioadenosine + phosphate = 5-(methylsulfanyl)-alpha-D-ribose 1-phosphate + adenine</text>
        <dbReference type="Rhea" id="RHEA:11852"/>
        <dbReference type="ChEBI" id="CHEBI:16708"/>
        <dbReference type="ChEBI" id="CHEBI:17509"/>
        <dbReference type="ChEBI" id="CHEBI:43474"/>
        <dbReference type="ChEBI" id="CHEBI:58533"/>
        <dbReference type="EC" id="2.4.2.28"/>
    </reaction>
</comment>
<reference evidence="6 7" key="1">
    <citation type="submission" date="2018-08" db="EMBL/GenBank/DDBJ databases">
        <title>Draft genome of candidate division NPL-UPA2 bacterium Unc8 that adapted to ultra-basic serpentinizing groundwater.</title>
        <authorList>
            <person name="Ishii S."/>
            <person name="Suzuki S."/>
            <person name="Nealson K.H."/>
        </authorList>
    </citation>
    <scope>NUCLEOTIDE SEQUENCE [LARGE SCALE GENOMIC DNA]</scope>
    <source>
        <strain evidence="6">Unc8</strain>
    </source>
</reference>
<comment type="function">
    <text evidence="4">Catalyzes the reversible phosphorylation of S-methyl-5'-thioadenosine (MTA) to adenine and 5-methylthioribose-1-phosphate. Involved in the breakdown of MTA, a major by-product of polyamine biosynthesis. Responsible for the first step in the methionine salvage pathway after MTA has been generated from S-adenosylmethionine. Has broad substrate specificity with 6-aminopurine nucleosides as preferred substrates.</text>
</comment>
<evidence type="ECO:0000256" key="4">
    <source>
        <dbReference type="HAMAP-Rule" id="MF_01963"/>
    </source>
</evidence>
<feature type="binding site" evidence="4">
    <location>
        <begin position="52"/>
        <end position="53"/>
    </location>
    <ligand>
        <name>phosphate</name>
        <dbReference type="ChEBI" id="CHEBI:43474"/>
    </ligand>
</feature>
<dbReference type="Gene3D" id="3.40.50.1580">
    <property type="entry name" value="Nucleoside phosphorylase domain"/>
    <property type="match status" value="1"/>
</dbReference>
<keyword evidence="2 4" id="KW-0808">Transferase</keyword>
<dbReference type="GO" id="GO:0019509">
    <property type="term" value="P:L-methionine salvage from methylthioadenosine"/>
    <property type="evidence" value="ECO:0007669"/>
    <property type="project" value="UniProtKB-UniRule"/>
</dbReference>
<dbReference type="PANTHER" id="PTHR42679">
    <property type="entry name" value="S-METHYL-5'-THIOADENOSINE PHOSPHORYLASE"/>
    <property type="match status" value="1"/>
</dbReference>
<dbReference type="FunFam" id="3.40.50.1580:FF:000012">
    <property type="entry name" value="Probable 6-oxopurine nucleoside phosphorylase"/>
    <property type="match status" value="1"/>
</dbReference>
<comment type="subunit">
    <text evidence="4">Homohexamer. Dimer of a homotrimer.</text>
</comment>
<feature type="binding site" evidence="4">
    <location>
        <begin position="206"/>
        <end position="208"/>
    </location>
    <ligand>
        <name>substrate</name>
    </ligand>
</feature>
<feature type="site" description="Important for substrate specificity" evidence="4">
    <location>
        <position position="217"/>
    </location>
</feature>
<dbReference type="GO" id="GO:0005829">
    <property type="term" value="C:cytosol"/>
    <property type="evidence" value="ECO:0007669"/>
    <property type="project" value="TreeGrafter"/>
</dbReference>
<proteinExistence type="inferred from homology"/>
<evidence type="ECO:0000256" key="2">
    <source>
        <dbReference type="ARBA" id="ARBA00022679"/>
    </source>
</evidence>
<dbReference type="EMBL" id="NDHY01000001">
    <property type="protein sequence ID" value="RII01079.1"/>
    <property type="molecule type" value="Genomic_DNA"/>
</dbReference>
<dbReference type="InterPro" id="IPR000845">
    <property type="entry name" value="Nucleoside_phosphorylase_d"/>
</dbReference>
<dbReference type="Pfam" id="PF01048">
    <property type="entry name" value="PNP_UDP_1"/>
    <property type="match status" value="1"/>
</dbReference>
<gene>
    <name evidence="4 6" type="primary">mtnP</name>
    <name evidence="6" type="ORF">B9J77_00655</name>
</gene>
<protein>
    <recommendedName>
        <fullName evidence="4">S-methyl-5'-thioadenosine phosphorylase</fullName>
        <ecNumber evidence="4">2.4.2.28</ecNumber>
    </recommendedName>
    <alternativeName>
        <fullName evidence="4">5'-methylthioadenosine phosphorylase</fullName>
        <shortName evidence="4">MTA phosphorylase</shortName>
        <shortName evidence="4">MTAP</shortName>
    </alternativeName>
</protein>
<dbReference type="GO" id="GO:0006166">
    <property type="term" value="P:purine ribonucleoside salvage"/>
    <property type="evidence" value="ECO:0007669"/>
    <property type="project" value="UniProtKB-KW"/>
</dbReference>
<dbReference type="CDD" id="cd09010">
    <property type="entry name" value="MTAP_SsMTAPII_like_MTIP"/>
    <property type="match status" value="1"/>
</dbReference>
<evidence type="ECO:0000313" key="6">
    <source>
        <dbReference type="EMBL" id="RII01079.1"/>
    </source>
</evidence>
<dbReference type="UniPathway" id="UPA00904">
    <property type="reaction ID" value="UER00873"/>
</dbReference>
<feature type="binding site" evidence="4">
    <location>
        <position position="182"/>
    </location>
    <ligand>
        <name>substrate</name>
    </ligand>
</feature>
<dbReference type="NCBIfam" id="TIGR01694">
    <property type="entry name" value="MTAP"/>
    <property type="match status" value="1"/>
</dbReference>
<name>A0A399G046_UNCN2</name>
<keyword evidence="3 4" id="KW-0660">Purine salvage</keyword>
<dbReference type="HAMAP" id="MF_01963">
    <property type="entry name" value="MTAP"/>
    <property type="match status" value="1"/>
</dbReference>
<comment type="pathway">
    <text evidence="4">Amino-acid biosynthesis; L-methionine biosynthesis via salvage pathway; S-methyl-5-thio-alpha-D-ribose 1-phosphate from S-methyl-5'-thioadenosine (phosphorylase route): step 1/1.</text>
</comment>
<dbReference type="EC" id="2.4.2.28" evidence="4"/>
<dbReference type="InterPro" id="IPR010044">
    <property type="entry name" value="MTAP"/>
</dbReference>
<keyword evidence="1 4" id="KW-0328">Glycosyltransferase</keyword>
<comment type="similarity">
    <text evidence="4">Belongs to the PNP/MTAP phosphorylase family. MTAP subfamily.</text>
</comment>
<dbReference type="GO" id="GO:0017061">
    <property type="term" value="F:S-methyl-5-thioadenosine phosphorylase activity"/>
    <property type="evidence" value="ECO:0007669"/>
    <property type="project" value="UniProtKB-UniRule"/>
</dbReference>
<organism evidence="6 7">
    <name type="scientific">candidate division NPL-UPA2 bacterium Unc8</name>
    <dbReference type="NCBI Taxonomy" id="1980939"/>
    <lineage>
        <taxon>Bacteria</taxon>
    </lineage>
</organism>
<dbReference type="AlphaFoldDB" id="A0A399G046"/>
<comment type="caution">
    <text evidence="6">The sequence shown here is derived from an EMBL/GenBank/DDBJ whole genome shotgun (WGS) entry which is preliminary data.</text>
</comment>
<dbReference type="PANTHER" id="PTHR42679:SF2">
    <property type="entry name" value="S-METHYL-5'-THIOADENOSINE PHOSPHORYLASE"/>
    <property type="match status" value="1"/>
</dbReference>
<evidence type="ECO:0000259" key="5">
    <source>
        <dbReference type="Pfam" id="PF01048"/>
    </source>
</evidence>
<feature type="binding site" evidence="4">
    <location>
        <position position="183"/>
    </location>
    <ligand>
        <name>phosphate</name>
        <dbReference type="ChEBI" id="CHEBI:43474"/>
    </ligand>
</feature>